<dbReference type="EMBL" id="GL698497">
    <property type="protein sequence ID" value="EFY89681.1"/>
    <property type="molecule type" value="Genomic_DNA"/>
</dbReference>
<evidence type="ECO:0000313" key="2">
    <source>
        <dbReference type="EMBL" id="EFY89681.1"/>
    </source>
</evidence>
<dbReference type="PANTHER" id="PTHR13593">
    <property type="match status" value="1"/>
</dbReference>
<dbReference type="InterPro" id="IPR051057">
    <property type="entry name" value="PI-PLC_domain"/>
</dbReference>
<dbReference type="eggNOG" id="ENOG502QWJU">
    <property type="taxonomic scope" value="Eukaryota"/>
</dbReference>
<dbReference type="KEGG" id="maw:19248645"/>
<dbReference type="InParanoid" id="E9E386"/>
<dbReference type="SUPFAM" id="SSF51695">
    <property type="entry name" value="PLC-like phosphodiesterases"/>
    <property type="match status" value="1"/>
</dbReference>
<dbReference type="GO" id="GO:0006629">
    <property type="term" value="P:lipid metabolic process"/>
    <property type="evidence" value="ECO:0007669"/>
    <property type="project" value="InterPro"/>
</dbReference>
<gene>
    <name evidence="2" type="ORF">MAC_04334</name>
</gene>
<reference evidence="2 3" key="1">
    <citation type="journal article" date="2011" name="PLoS Genet.">
        <title>Genome sequencing and comparative transcriptomics of the model entomopathogenic fungi Metarhizium anisopliae and M. acridum.</title>
        <authorList>
            <person name="Gao Q."/>
            <person name="Jin K."/>
            <person name="Ying S.H."/>
            <person name="Zhang Y."/>
            <person name="Xiao G."/>
            <person name="Shang Y."/>
            <person name="Duan Z."/>
            <person name="Hu X."/>
            <person name="Xie X.Q."/>
            <person name="Zhou G."/>
            <person name="Peng G."/>
            <person name="Luo Z."/>
            <person name="Huang W."/>
            <person name="Wang B."/>
            <person name="Fang W."/>
            <person name="Wang S."/>
            <person name="Zhong Y."/>
            <person name="Ma L.J."/>
            <person name="St Leger R.J."/>
            <person name="Zhao G.P."/>
            <person name="Pei Y."/>
            <person name="Feng M.G."/>
            <person name="Xia Y."/>
            <person name="Wang C."/>
        </authorList>
    </citation>
    <scope>NUCLEOTIDE SEQUENCE [LARGE SCALE GENOMIC DNA]</scope>
    <source>
        <strain evidence="2 3">CQMa 102</strain>
    </source>
</reference>
<dbReference type="Proteomes" id="UP000002499">
    <property type="component" value="Unassembled WGS sequence"/>
</dbReference>
<feature type="compositionally biased region" description="Polar residues" evidence="1">
    <location>
        <begin position="508"/>
        <end position="522"/>
    </location>
</feature>
<sequence>MAALVKAANALLGLATSARNVSATNRTLDARELEARQFQFERYNETHVSLINATPYRWHKTYNHSYQLMEWEKGWPEYIEPGKATTVSVKTTKHLVSDTAGEATYRIEGTSKPMSLQVQYLSGRQHTVAVQFLEDLETIYSKKNATYNLGFLPRAGGSGFILAGNEGEFISNDGPPTWMQAQLSEIGHLPLREIVMPRSHHAGQWKSQEYFGWGSASNTQTQTLTLYEQLGRGGVRVLDVRPGLKRGRFYEHHGSMVGNAFHGMLGATLKEMVDMQNKFMADHPGEMYIWDIHETDTRDGDRKFKPLDDKGRHKLYDELRRLNHRANLPNVTDISRRPLNRFISGAGGEQGKSCVLVRVPTSWATMKHFPGSKEGFLTGANLPLNSRWSDTNAFQKLVKDQVSGLLRARPSRSSELYNMDWVITQQGLGAAIPHISIIGLAGVAWRTLYQQFWDALSDQSYPNWITMDAIHDNSLKAMAMAMNKCLGARKCGALGGKIVGMRKTTLESTPEGTYNNTETEAQSRWVGKGKTPNRNGFQV</sequence>
<evidence type="ECO:0000256" key="1">
    <source>
        <dbReference type="SAM" id="MobiDB-lite"/>
    </source>
</evidence>
<proteinExistence type="predicted"/>
<dbReference type="OrthoDB" id="1046782at2759"/>
<evidence type="ECO:0000313" key="3">
    <source>
        <dbReference type="Proteomes" id="UP000002499"/>
    </source>
</evidence>
<dbReference type="Gene3D" id="3.20.20.190">
    <property type="entry name" value="Phosphatidylinositol (PI) phosphodiesterase"/>
    <property type="match status" value="1"/>
</dbReference>
<accession>E9E386</accession>
<protein>
    <submittedName>
        <fullName evidence="2">LysM domain-containing protein</fullName>
    </submittedName>
</protein>
<dbReference type="HOGENOM" id="CLU_031469_0_0_1"/>
<dbReference type="PANTHER" id="PTHR13593:SF143">
    <property type="entry name" value="PHOSPHATIDYLINOSITOL-SPECIFIC PHOSPHOLIPASE C X DOMAIN-CONTAINING PROTEIN"/>
    <property type="match status" value="1"/>
</dbReference>
<dbReference type="InterPro" id="IPR017946">
    <property type="entry name" value="PLC-like_Pdiesterase_TIM-brl"/>
</dbReference>
<name>E9E386_METAQ</name>
<dbReference type="GeneID" id="19248645"/>
<dbReference type="GO" id="GO:0008081">
    <property type="term" value="F:phosphoric diester hydrolase activity"/>
    <property type="evidence" value="ECO:0007669"/>
    <property type="project" value="InterPro"/>
</dbReference>
<dbReference type="AlphaFoldDB" id="E9E386"/>
<feature type="region of interest" description="Disordered" evidence="1">
    <location>
        <begin position="508"/>
        <end position="539"/>
    </location>
</feature>
<keyword evidence="3" id="KW-1185">Reference proteome</keyword>
<dbReference type="OMA" id="DYAHKGF"/>
<organism evidence="3">
    <name type="scientific">Metarhizium acridum (strain CQMa 102)</name>
    <dbReference type="NCBI Taxonomy" id="655827"/>
    <lineage>
        <taxon>Eukaryota</taxon>
        <taxon>Fungi</taxon>
        <taxon>Dikarya</taxon>
        <taxon>Ascomycota</taxon>
        <taxon>Pezizomycotina</taxon>
        <taxon>Sordariomycetes</taxon>
        <taxon>Hypocreomycetidae</taxon>
        <taxon>Hypocreales</taxon>
        <taxon>Clavicipitaceae</taxon>
        <taxon>Metarhizium</taxon>
    </lineage>
</organism>
<dbReference type="Gene3D" id="2.60.270.50">
    <property type="match status" value="1"/>
</dbReference>